<dbReference type="OrthoDB" id="9802350at2"/>
<dbReference type="PANTHER" id="PTHR47478">
    <property type="match status" value="1"/>
</dbReference>
<reference evidence="1 2" key="1">
    <citation type="submission" date="2013-02" db="EMBL/GenBank/DDBJ databases">
        <title>The Genome Sequence of Enterococcus pallens BAA-351.</title>
        <authorList>
            <consortium name="The Broad Institute Genome Sequencing Platform"/>
            <consortium name="The Broad Institute Genome Sequencing Center for Infectious Disease"/>
            <person name="Earl A.M."/>
            <person name="Gilmore M.S."/>
            <person name="Lebreton F."/>
            <person name="Walker B."/>
            <person name="Young S.K."/>
            <person name="Zeng Q."/>
            <person name="Gargeya S."/>
            <person name="Fitzgerald M."/>
            <person name="Haas B."/>
            <person name="Abouelleil A."/>
            <person name="Alvarado L."/>
            <person name="Arachchi H.M."/>
            <person name="Berlin A.M."/>
            <person name="Chapman S.B."/>
            <person name="Dewar J."/>
            <person name="Goldberg J."/>
            <person name="Griggs A."/>
            <person name="Gujja S."/>
            <person name="Hansen M."/>
            <person name="Howarth C."/>
            <person name="Imamovic A."/>
            <person name="Larimer J."/>
            <person name="McCowan C."/>
            <person name="Murphy C."/>
            <person name="Neiman D."/>
            <person name="Pearson M."/>
            <person name="Priest M."/>
            <person name="Roberts A."/>
            <person name="Saif S."/>
            <person name="Shea T."/>
            <person name="Sisk P."/>
            <person name="Sykes S."/>
            <person name="Wortman J."/>
            <person name="Nusbaum C."/>
            <person name="Birren B."/>
        </authorList>
    </citation>
    <scope>NUCLEOTIDE SEQUENCE [LARGE SCALE GENOMIC DNA]</scope>
    <source>
        <strain evidence="1 2">ATCC BAA-351</strain>
    </source>
</reference>
<keyword evidence="2" id="KW-1185">Reference proteome</keyword>
<dbReference type="PRINTS" id="PR00413">
    <property type="entry name" value="HADHALOGNASE"/>
</dbReference>
<dbReference type="SFLD" id="SFLDG01135">
    <property type="entry name" value="C1.5.6:_HAD__Beta-PGM__Phospha"/>
    <property type="match status" value="1"/>
</dbReference>
<dbReference type="Proteomes" id="UP000013782">
    <property type="component" value="Unassembled WGS sequence"/>
</dbReference>
<dbReference type="InterPro" id="IPR023214">
    <property type="entry name" value="HAD_sf"/>
</dbReference>
<dbReference type="PATRIC" id="fig|1158607.3.peg.158"/>
<accession>R2SQI6</accession>
<dbReference type="Gene3D" id="3.40.50.1000">
    <property type="entry name" value="HAD superfamily/HAD-like"/>
    <property type="match status" value="1"/>
</dbReference>
<evidence type="ECO:0000313" key="1">
    <source>
        <dbReference type="EMBL" id="EOH97490.1"/>
    </source>
</evidence>
<dbReference type="STRING" id="160454.RV10_GL004441"/>
<dbReference type="InterPro" id="IPR023198">
    <property type="entry name" value="PGP-like_dom2"/>
</dbReference>
<proteinExistence type="predicted"/>
<dbReference type="SFLD" id="SFLDS00003">
    <property type="entry name" value="Haloacid_Dehalogenase"/>
    <property type="match status" value="1"/>
</dbReference>
<dbReference type="Gene3D" id="1.10.150.240">
    <property type="entry name" value="Putative phosphatase, domain 2"/>
    <property type="match status" value="1"/>
</dbReference>
<protein>
    <submittedName>
        <fullName evidence="1">TIGR02254 family HAD hydrolase</fullName>
    </submittedName>
</protein>
<dbReference type="InterPro" id="IPR011951">
    <property type="entry name" value="HAD-SF_hydro_IA_YjjG/PynA"/>
</dbReference>
<dbReference type="InterPro" id="IPR006439">
    <property type="entry name" value="HAD-SF_hydro_IA"/>
</dbReference>
<dbReference type="EMBL" id="AJAQ01000001">
    <property type="protein sequence ID" value="EOH97490.1"/>
    <property type="molecule type" value="Genomic_DNA"/>
</dbReference>
<keyword evidence="1" id="KW-0378">Hydrolase</keyword>
<dbReference type="PANTHER" id="PTHR47478:SF1">
    <property type="entry name" value="PYRIMIDINE 5'-NUCLEOTIDASE YJJG"/>
    <property type="match status" value="1"/>
</dbReference>
<dbReference type="AlphaFoldDB" id="R2SQI6"/>
<sequence length="225" mass="25614">MKTIFLDIDDTLLDYEKGSEQALKKTCQQLDIGYSSATLAIYRQIDKMLWSKQKKGELTIEEVLRERARQFLEQTQSSQPYQRFQTMFQQHLGEEAVVIKGALEMLSYLQQKGYGLYAASNGILATQLKRLAKAQLLHFFDDTYVSDEIGYEKPDPEFFNECLKRSGAAAEATFMLGDSLTADIHGAINAGLIPIWFNKHQRSRPADLPELLELTKLEELPKLGI</sequence>
<dbReference type="eggNOG" id="COG1011">
    <property type="taxonomic scope" value="Bacteria"/>
</dbReference>
<dbReference type="GO" id="GO:0008253">
    <property type="term" value="F:5'-nucleotidase activity"/>
    <property type="evidence" value="ECO:0007669"/>
    <property type="project" value="InterPro"/>
</dbReference>
<dbReference type="HOGENOM" id="CLU_045011_8_1_9"/>
<dbReference type="NCBIfam" id="TIGR02254">
    <property type="entry name" value="YjjG_YfnB"/>
    <property type="match status" value="1"/>
</dbReference>
<name>R2SQI6_9ENTE</name>
<dbReference type="SUPFAM" id="SSF56784">
    <property type="entry name" value="HAD-like"/>
    <property type="match status" value="1"/>
</dbReference>
<dbReference type="NCBIfam" id="TIGR01549">
    <property type="entry name" value="HAD-SF-IA-v1"/>
    <property type="match status" value="1"/>
</dbReference>
<dbReference type="InterPro" id="IPR052550">
    <property type="entry name" value="Pyrimidine_5'-ntase_YjjG"/>
</dbReference>
<evidence type="ECO:0000313" key="2">
    <source>
        <dbReference type="Proteomes" id="UP000013782"/>
    </source>
</evidence>
<organism evidence="1 2">
    <name type="scientific">Enterococcus pallens ATCC BAA-351</name>
    <dbReference type="NCBI Taxonomy" id="1158607"/>
    <lineage>
        <taxon>Bacteria</taxon>
        <taxon>Bacillati</taxon>
        <taxon>Bacillota</taxon>
        <taxon>Bacilli</taxon>
        <taxon>Lactobacillales</taxon>
        <taxon>Enterococcaceae</taxon>
        <taxon>Enterococcus</taxon>
    </lineage>
</organism>
<dbReference type="Pfam" id="PF00702">
    <property type="entry name" value="Hydrolase"/>
    <property type="match status" value="1"/>
</dbReference>
<dbReference type="InterPro" id="IPR036412">
    <property type="entry name" value="HAD-like_sf"/>
</dbReference>
<dbReference type="RefSeq" id="WP_010755223.1">
    <property type="nucleotide sequence ID" value="NZ_ASWD01000002.1"/>
</dbReference>
<gene>
    <name evidence="1" type="ORF">UAU_00158</name>
</gene>
<comment type="caution">
    <text evidence="1">The sequence shown here is derived from an EMBL/GenBank/DDBJ whole genome shotgun (WGS) entry which is preliminary data.</text>
</comment>
<dbReference type="SFLD" id="SFLDG01129">
    <property type="entry name" value="C1.5:_HAD__Beta-PGM__Phosphata"/>
    <property type="match status" value="1"/>
</dbReference>